<reference evidence="2 3" key="1">
    <citation type="submission" date="2019-03" db="EMBL/GenBank/DDBJ databases">
        <title>Single cell metagenomics reveals metabolic interactions within the superorganism composed of flagellate Streblomastix strix and complex community of Bacteroidetes bacteria on its surface.</title>
        <authorList>
            <person name="Treitli S.C."/>
            <person name="Kolisko M."/>
            <person name="Husnik F."/>
            <person name="Keeling P."/>
            <person name="Hampl V."/>
        </authorList>
    </citation>
    <scope>NUCLEOTIDE SEQUENCE [LARGE SCALE GENOMIC DNA]</scope>
    <source>
        <strain evidence="2">ST1C</strain>
    </source>
</reference>
<feature type="transmembrane region" description="Helical" evidence="1">
    <location>
        <begin position="21"/>
        <end position="44"/>
    </location>
</feature>
<dbReference type="Proteomes" id="UP000324800">
    <property type="component" value="Unassembled WGS sequence"/>
</dbReference>
<protein>
    <submittedName>
        <fullName evidence="2">Uncharacterized protein</fullName>
    </submittedName>
</protein>
<accession>A0A5J4QJH0</accession>
<keyword evidence="1" id="KW-0812">Transmembrane</keyword>
<keyword evidence="1" id="KW-0472">Membrane</keyword>
<feature type="non-terminal residue" evidence="2">
    <location>
        <position position="1"/>
    </location>
</feature>
<evidence type="ECO:0000256" key="1">
    <source>
        <dbReference type="SAM" id="Phobius"/>
    </source>
</evidence>
<gene>
    <name evidence="2" type="ORF">EZS28_054537</name>
</gene>
<name>A0A5J4QJH0_9EUKA</name>
<keyword evidence="1" id="KW-1133">Transmembrane helix</keyword>
<comment type="caution">
    <text evidence="2">The sequence shown here is derived from an EMBL/GenBank/DDBJ whole genome shotgun (WGS) entry which is preliminary data.</text>
</comment>
<feature type="transmembrane region" description="Helical" evidence="1">
    <location>
        <begin position="64"/>
        <end position="85"/>
    </location>
</feature>
<dbReference type="EMBL" id="SNRW01045187">
    <property type="protein sequence ID" value="KAA6321585.1"/>
    <property type="molecule type" value="Genomic_DNA"/>
</dbReference>
<proteinExistence type="predicted"/>
<evidence type="ECO:0000313" key="3">
    <source>
        <dbReference type="Proteomes" id="UP000324800"/>
    </source>
</evidence>
<dbReference type="AlphaFoldDB" id="A0A5J4QJH0"/>
<organism evidence="2 3">
    <name type="scientific">Streblomastix strix</name>
    <dbReference type="NCBI Taxonomy" id="222440"/>
    <lineage>
        <taxon>Eukaryota</taxon>
        <taxon>Metamonada</taxon>
        <taxon>Preaxostyla</taxon>
        <taxon>Oxymonadida</taxon>
        <taxon>Streblomastigidae</taxon>
        <taxon>Streblomastix</taxon>
    </lineage>
</organism>
<sequence length="108" mass="12492">KKSFTSAYVAPAALNPVIIAWRIVGPVYGDVITALLMIAVNWWLQYSELAGEYFYYNWTTDATTFFKCNCVNDFLLCFGILPYVLRKWQRSQPLQSVEYLLESLDLAY</sequence>
<evidence type="ECO:0000313" key="2">
    <source>
        <dbReference type="EMBL" id="KAA6321585.1"/>
    </source>
</evidence>